<dbReference type="InParanoid" id="E2BLK1"/>
<keyword evidence="4 10" id="KW-0689">Ribosomal protein</keyword>
<evidence type="ECO:0000313" key="11">
    <source>
        <dbReference type="Proteomes" id="UP000008237"/>
    </source>
</evidence>
<evidence type="ECO:0000256" key="2">
    <source>
        <dbReference type="ARBA" id="ARBA00009360"/>
    </source>
</evidence>
<evidence type="ECO:0000256" key="9">
    <source>
        <dbReference type="SAM" id="MobiDB-lite"/>
    </source>
</evidence>
<gene>
    <name evidence="10" type="ORF">EAI_12944</name>
</gene>
<comment type="similarity">
    <text evidence="2">Belongs to the mitochondrion-specific ribosomal protein mL40 family.</text>
</comment>
<evidence type="ECO:0000256" key="5">
    <source>
        <dbReference type="ARBA" id="ARBA00023128"/>
    </source>
</evidence>
<keyword evidence="6" id="KW-0687">Ribonucleoprotein</keyword>
<sequence>MHQSIILQSQHGEPLKRKKRLDPAIIKARLDRKKKKIEKQIRRLEKVAKQLKPISEIEIPFKLVDERKQRLRNSSPLSAEEVESRVLLQKEWNRYKNNQYLADFQTIDSMLYSQQKALDELRAESEELYQEAIQVDLAFLPYVVKGPLKTPPIENYNSPDGEYVNTTRKYEGEE</sequence>
<protein>
    <recommendedName>
        <fullName evidence="7">Large ribosomal subunit protein mL40</fullName>
    </recommendedName>
    <alternativeName>
        <fullName evidence="8">39S ribosomal protein L40, mitochondrial</fullName>
    </alternativeName>
</protein>
<keyword evidence="11" id="KW-1185">Reference proteome</keyword>
<dbReference type="GO" id="GO:0005762">
    <property type="term" value="C:mitochondrial large ribosomal subunit"/>
    <property type="evidence" value="ECO:0007669"/>
    <property type="project" value="InterPro"/>
</dbReference>
<feature type="region of interest" description="Disordered" evidence="9">
    <location>
        <begin position="150"/>
        <end position="174"/>
    </location>
</feature>
<dbReference type="STRING" id="610380.E2BLK1"/>
<dbReference type="InterPro" id="IPR039145">
    <property type="entry name" value="Ribosomal_mL40_metazoa/plant"/>
</dbReference>
<reference evidence="10 11" key="1">
    <citation type="journal article" date="2010" name="Science">
        <title>Genomic comparison of the ants Camponotus floridanus and Harpegnathos saltator.</title>
        <authorList>
            <person name="Bonasio R."/>
            <person name="Zhang G."/>
            <person name="Ye C."/>
            <person name="Mutti N.S."/>
            <person name="Fang X."/>
            <person name="Qin N."/>
            <person name="Donahue G."/>
            <person name="Yang P."/>
            <person name="Li Q."/>
            <person name="Li C."/>
            <person name="Zhang P."/>
            <person name="Huang Z."/>
            <person name="Berger S.L."/>
            <person name="Reinberg D."/>
            <person name="Wang J."/>
            <person name="Liebig J."/>
        </authorList>
    </citation>
    <scope>NUCLEOTIDE SEQUENCE [LARGE SCALE GENOMIC DNA]</scope>
    <source>
        <strain evidence="10 11">R22 G/1</strain>
    </source>
</reference>
<dbReference type="PANTHER" id="PTHR13359">
    <property type="entry name" value="39S RIBOSOMAL PROTEIN L40, MITOCHONDRIAL"/>
    <property type="match status" value="1"/>
</dbReference>
<evidence type="ECO:0000256" key="3">
    <source>
        <dbReference type="ARBA" id="ARBA00022946"/>
    </source>
</evidence>
<evidence type="ECO:0000256" key="6">
    <source>
        <dbReference type="ARBA" id="ARBA00023274"/>
    </source>
</evidence>
<evidence type="ECO:0000313" key="10">
    <source>
        <dbReference type="EMBL" id="EFN83438.1"/>
    </source>
</evidence>
<dbReference type="EMBL" id="GL449033">
    <property type="protein sequence ID" value="EFN83438.1"/>
    <property type="molecule type" value="Genomic_DNA"/>
</dbReference>
<evidence type="ECO:0000256" key="7">
    <source>
        <dbReference type="ARBA" id="ARBA00035192"/>
    </source>
</evidence>
<dbReference type="Pfam" id="PF09812">
    <property type="entry name" value="MRP-L28"/>
    <property type="match status" value="1"/>
</dbReference>
<keyword evidence="5" id="KW-0496">Mitochondrion</keyword>
<comment type="subcellular location">
    <subcellularLocation>
        <location evidence="1">Mitochondrion</location>
    </subcellularLocation>
</comment>
<dbReference type="FunCoup" id="E2BLK1">
    <property type="interactions" value="819"/>
</dbReference>
<dbReference type="OrthoDB" id="5977625at2759"/>
<accession>E2BLK1</accession>
<dbReference type="FunFam" id="6.10.250.3440:FF:000001">
    <property type="entry name" value="Mitochondrial ribosomal protein L40"/>
    <property type="match status" value="1"/>
</dbReference>
<dbReference type="Proteomes" id="UP000008237">
    <property type="component" value="Unassembled WGS sequence"/>
</dbReference>
<evidence type="ECO:0000256" key="8">
    <source>
        <dbReference type="ARBA" id="ARBA00083752"/>
    </source>
</evidence>
<proteinExistence type="inferred from homology"/>
<evidence type="ECO:0000256" key="1">
    <source>
        <dbReference type="ARBA" id="ARBA00004173"/>
    </source>
</evidence>
<evidence type="ECO:0000256" key="4">
    <source>
        <dbReference type="ARBA" id="ARBA00022980"/>
    </source>
</evidence>
<dbReference type="Gene3D" id="6.10.250.3440">
    <property type="match status" value="1"/>
</dbReference>
<name>E2BLK1_HARSA</name>
<dbReference type="PANTHER" id="PTHR13359:SF2">
    <property type="entry name" value="LARGE RIBOSOMAL SUBUNIT PROTEIN ML40"/>
    <property type="match status" value="1"/>
</dbReference>
<dbReference type="InterPro" id="IPR019192">
    <property type="entry name" value="Ribosomal_mL40"/>
</dbReference>
<organism evidence="11">
    <name type="scientific">Harpegnathos saltator</name>
    <name type="common">Jerdon's jumping ant</name>
    <dbReference type="NCBI Taxonomy" id="610380"/>
    <lineage>
        <taxon>Eukaryota</taxon>
        <taxon>Metazoa</taxon>
        <taxon>Ecdysozoa</taxon>
        <taxon>Arthropoda</taxon>
        <taxon>Hexapoda</taxon>
        <taxon>Insecta</taxon>
        <taxon>Pterygota</taxon>
        <taxon>Neoptera</taxon>
        <taxon>Endopterygota</taxon>
        <taxon>Hymenoptera</taxon>
        <taxon>Apocrita</taxon>
        <taxon>Aculeata</taxon>
        <taxon>Formicoidea</taxon>
        <taxon>Formicidae</taxon>
        <taxon>Ponerinae</taxon>
        <taxon>Ponerini</taxon>
        <taxon>Harpegnathos</taxon>
    </lineage>
</organism>
<keyword evidence="3" id="KW-0809">Transit peptide</keyword>
<dbReference type="AlphaFoldDB" id="E2BLK1"/>
<dbReference type="OMA" id="KEWARYK"/>